<evidence type="ECO:0008006" key="4">
    <source>
        <dbReference type="Google" id="ProtNLM"/>
    </source>
</evidence>
<accession>T2GGC0</accession>
<dbReference type="Proteomes" id="UP000016587">
    <property type="component" value="Plasmid unnamed"/>
</dbReference>
<dbReference type="AlphaFoldDB" id="T2GGC0"/>
<dbReference type="RefSeq" id="WP_021758455.1">
    <property type="nucleotide sequence ID" value="NC_022436.1"/>
</dbReference>
<evidence type="ECO:0000313" key="2">
    <source>
        <dbReference type="EMBL" id="AGW15261.1"/>
    </source>
</evidence>
<gene>
    <name evidence="2" type="ORF">DGI_4049</name>
</gene>
<keyword evidence="3" id="KW-1185">Reference proteome</keyword>
<evidence type="ECO:0000256" key="1">
    <source>
        <dbReference type="SAM" id="Phobius"/>
    </source>
</evidence>
<dbReference type="HOGENOM" id="CLU_721059_0_0_7"/>
<name>T2GGC0_MEGG1</name>
<protein>
    <recommendedName>
        <fullName evidence="4">GspL periplasmic domain-containing protein</fullName>
    </recommendedName>
</protein>
<dbReference type="EMBL" id="CP006586">
    <property type="protein sequence ID" value="AGW15261.1"/>
    <property type="molecule type" value="Genomic_DNA"/>
</dbReference>
<dbReference type="eggNOG" id="ENOG50317SZ">
    <property type="taxonomic scope" value="Bacteria"/>
</dbReference>
<keyword evidence="1" id="KW-0812">Transmembrane</keyword>
<dbReference type="KEGG" id="dgg:DGI_4049"/>
<sequence>MPDGILILRFEHGTPHQECWTDGAFVTAQDAASPAAVHRRRIACLPDTLLAVQRAEVGQARSHRQRLQVAQLQLHNLFPDLPGGHRELLPAPGQEVLLVFLHPEGNAFLQTHAALLDTAQVWTTSCLLGFAAGRAAGLTHFCWPGDDGHWLVASPQAVTVAAGGEAEARARMRLLGTEEEFVILGWPDVMAALEADPPRFPLPDLALRRDRSAASAPWKPAVALALAVSLAGLLLLAAGLYRWRAAEVRRTAWEAATQRIYAAVLPSAEALQAEGLPAGLAPHAALERLVETRRGTDVDAIDLLRLLDQLSQYAPEDPAAMQLFRFHYAGGAGSMTLKVQQLNTVHAMLETIKQQHAHVDLKIEHVEKRPADMLVSISLRTES</sequence>
<evidence type="ECO:0000313" key="3">
    <source>
        <dbReference type="Proteomes" id="UP000016587"/>
    </source>
</evidence>
<geneLocation type="plasmid" evidence="3"/>
<keyword evidence="2" id="KW-0614">Plasmid</keyword>
<feature type="transmembrane region" description="Helical" evidence="1">
    <location>
        <begin position="221"/>
        <end position="241"/>
    </location>
</feature>
<keyword evidence="1" id="KW-1133">Transmembrane helix</keyword>
<proteinExistence type="predicted"/>
<keyword evidence="1" id="KW-0472">Membrane</keyword>
<reference evidence="2 3" key="1">
    <citation type="journal article" date="2013" name="J. Bacteriol.">
        <title>Roles of HynAB and Ech, the only two hydrogenases found in the model sulfate reducer Desulfovibrio gigas.</title>
        <authorList>
            <person name="Morais-Silva F.O."/>
            <person name="Santos C.I."/>
            <person name="Rodrigues R."/>
            <person name="Pereira I.A."/>
            <person name="Rodrigues-Pousada C."/>
        </authorList>
    </citation>
    <scope>NUCLEOTIDE SEQUENCE [LARGE SCALE GENOMIC DNA]</scope>
    <source>
        <strain evidence="3">ATCC 19364 / DSM 1382 / NCIMB 9332 / VKM B-1759</strain>
        <plasmid evidence="3">Plasmid</plasmid>
    </source>
</reference>
<organism evidence="2 3">
    <name type="scientific">Megalodesulfovibrio gigas (strain ATCC 19364 / DSM 1382 / NCIMB 9332 / VKM B-1759)</name>
    <name type="common">Desulfovibrio gigas</name>
    <dbReference type="NCBI Taxonomy" id="1121448"/>
    <lineage>
        <taxon>Bacteria</taxon>
        <taxon>Pseudomonadati</taxon>
        <taxon>Thermodesulfobacteriota</taxon>
        <taxon>Desulfovibrionia</taxon>
        <taxon>Desulfovibrionales</taxon>
        <taxon>Desulfovibrionaceae</taxon>
        <taxon>Megalodesulfovibrio</taxon>
    </lineage>
</organism>
<reference evidence="3" key="2">
    <citation type="submission" date="2013-07" db="EMBL/GenBank/DDBJ databases">
        <authorList>
            <person name="Morais-Silva F.O."/>
            <person name="Rezende A.M."/>
            <person name="Pimentel C."/>
            <person name="Resende D.M."/>
            <person name="Santos C.I."/>
            <person name="Clemente C."/>
            <person name="de Oliveira L.M."/>
            <person name="da Silva S.M."/>
            <person name="Costa D.A."/>
            <person name="Varela-Raposo A."/>
            <person name="Horacio E.C.A."/>
            <person name="Matos M."/>
            <person name="Flores O."/>
            <person name="Ruiz J.C."/>
            <person name="Rodrigues-Pousada C."/>
        </authorList>
    </citation>
    <scope>NUCLEOTIDE SEQUENCE [LARGE SCALE GENOMIC DNA]</scope>
    <source>
        <strain evidence="3">ATCC 19364 / DSM 1382 / NCIMB 9332 / VKM B-1759</strain>
        <plasmid evidence="3">Plasmid</plasmid>
    </source>
</reference>
<dbReference type="PATRIC" id="fig|1121448.10.peg.3543"/>